<dbReference type="RefSeq" id="WP_105245387.1">
    <property type="nucleotide sequence ID" value="NZ_PSZM01000001.1"/>
</dbReference>
<dbReference type="InterPro" id="IPR018644">
    <property type="entry name" value="DUF2071"/>
</dbReference>
<dbReference type="Proteomes" id="UP000238042">
    <property type="component" value="Unassembled WGS sequence"/>
</dbReference>
<comment type="caution">
    <text evidence="1">The sequence shown here is derived from an EMBL/GenBank/DDBJ whole genome shotgun (WGS) entry which is preliminary data.</text>
</comment>
<dbReference type="PANTHER" id="PTHR39186:SF1">
    <property type="entry name" value="DUF2071 DOMAIN-CONTAINING PROTEIN"/>
    <property type="match status" value="1"/>
</dbReference>
<dbReference type="Gene3D" id="2.40.400.10">
    <property type="entry name" value="Acetoacetate decarboxylase-like"/>
    <property type="match status" value="1"/>
</dbReference>
<evidence type="ECO:0000313" key="1">
    <source>
        <dbReference type="EMBL" id="PQL95404.1"/>
    </source>
</evidence>
<reference evidence="1 2" key="1">
    <citation type="submission" date="2018-02" db="EMBL/GenBank/DDBJ databases">
        <title>Genome sequences of Apibacter spp., gut symbionts of Asian honey bees.</title>
        <authorList>
            <person name="Kwong W.K."/>
            <person name="Steele M.I."/>
            <person name="Moran N.A."/>
        </authorList>
    </citation>
    <scope>NUCLEOTIDE SEQUENCE [LARGE SCALE GENOMIC DNA]</scope>
    <source>
        <strain evidence="2">wkB301</strain>
    </source>
</reference>
<dbReference type="Pfam" id="PF09844">
    <property type="entry name" value="DUF2071"/>
    <property type="match status" value="1"/>
</dbReference>
<sequence>MFKNPNIQNIINSNSHRPWKIPVGKWEYYQEWNNALFLHWSFPYEAIRELVPKELQLDSFEGKYYISLVAFTMQKIYPKNLFPLKFISDFHEINIRTYVDNNDKKGVYFLNIEAEKALSSYIARELSGLPYEKSEIHRSVDTYTSINSNKNFSLDIEYKTGNLLTHKSKLDLWLTERYCLYLDKKNHIYRYEIHHKEWDIRQVEFSRLDINYKLTSSIDLKKKTPDAFHFSEGVKVISWKKEKLF</sequence>
<proteinExistence type="predicted"/>
<gene>
    <name evidence="1" type="ORF">C4S77_00985</name>
</gene>
<organism evidence="1 2">
    <name type="scientific">Apibacter adventoris</name>
    <dbReference type="NCBI Taxonomy" id="1679466"/>
    <lineage>
        <taxon>Bacteria</taxon>
        <taxon>Pseudomonadati</taxon>
        <taxon>Bacteroidota</taxon>
        <taxon>Flavobacteriia</taxon>
        <taxon>Flavobacteriales</taxon>
        <taxon>Weeksellaceae</taxon>
        <taxon>Apibacter</taxon>
    </lineage>
</organism>
<dbReference type="AlphaFoldDB" id="A0A2S8AGA1"/>
<evidence type="ECO:0008006" key="3">
    <source>
        <dbReference type="Google" id="ProtNLM"/>
    </source>
</evidence>
<dbReference type="SUPFAM" id="SSF160104">
    <property type="entry name" value="Acetoacetate decarboxylase-like"/>
    <property type="match status" value="1"/>
</dbReference>
<protein>
    <recommendedName>
        <fullName evidence="3">DUF2071 domain-containing protein</fullName>
    </recommendedName>
</protein>
<evidence type="ECO:0000313" key="2">
    <source>
        <dbReference type="Proteomes" id="UP000238042"/>
    </source>
</evidence>
<dbReference type="InterPro" id="IPR023375">
    <property type="entry name" value="ADC_dom_sf"/>
</dbReference>
<dbReference type="EMBL" id="PSZM01000001">
    <property type="protein sequence ID" value="PQL95404.1"/>
    <property type="molecule type" value="Genomic_DNA"/>
</dbReference>
<keyword evidence="2" id="KW-1185">Reference proteome</keyword>
<dbReference type="PANTHER" id="PTHR39186">
    <property type="entry name" value="DUF2071 FAMILY PROTEIN"/>
    <property type="match status" value="1"/>
</dbReference>
<dbReference type="OrthoDB" id="1421826at2"/>
<accession>A0A2S8AGA1</accession>
<name>A0A2S8AGA1_9FLAO</name>